<evidence type="ECO:0000256" key="5">
    <source>
        <dbReference type="SAM" id="Phobius"/>
    </source>
</evidence>
<dbReference type="InterPro" id="IPR018357">
    <property type="entry name" value="Hexapep_transf_CS"/>
</dbReference>
<organism evidence="6 7">
    <name type="scientific">Legionella waltersii</name>
    <dbReference type="NCBI Taxonomy" id="66969"/>
    <lineage>
        <taxon>Bacteria</taxon>
        <taxon>Pseudomonadati</taxon>
        <taxon>Pseudomonadota</taxon>
        <taxon>Gammaproteobacteria</taxon>
        <taxon>Legionellales</taxon>
        <taxon>Legionellaceae</taxon>
        <taxon>Legionella</taxon>
    </lineage>
</organism>
<keyword evidence="4" id="KW-0012">Acyltransferase</keyword>
<keyword evidence="2 6" id="KW-0808">Transferase</keyword>
<dbReference type="STRING" id="66969.Lwal_0222"/>
<dbReference type="PANTHER" id="PTHR23416:SF23">
    <property type="entry name" value="ACETYLTRANSFERASE C18B11.09C-RELATED"/>
    <property type="match status" value="1"/>
</dbReference>
<dbReference type="PANTHER" id="PTHR23416">
    <property type="entry name" value="SIALIC ACID SYNTHASE-RELATED"/>
    <property type="match status" value="1"/>
</dbReference>
<evidence type="ECO:0000313" key="6">
    <source>
        <dbReference type="EMBL" id="KTD82744.1"/>
    </source>
</evidence>
<reference evidence="6 7" key="1">
    <citation type="submission" date="2015-11" db="EMBL/GenBank/DDBJ databases">
        <title>Genomic analysis of 38 Legionella species identifies large and diverse effector repertoires.</title>
        <authorList>
            <person name="Burstein D."/>
            <person name="Amaro F."/>
            <person name="Zusman T."/>
            <person name="Lifshitz Z."/>
            <person name="Cohen O."/>
            <person name="Gilbert J.A."/>
            <person name="Pupko T."/>
            <person name="Shuman H.A."/>
            <person name="Segal G."/>
        </authorList>
    </citation>
    <scope>NUCLEOTIDE SEQUENCE [LARGE SCALE GENOMIC DNA]</scope>
    <source>
        <strain evidence="6 7">ATCC 51914</strain>
    </source>
</reference>
<evidence type="ECO:0000256" key="2">
    <source>
        <dbReference type="ARBA" id="ARBA00022679"/>
    </source>
</evidence>
<dbReference type="PATRIC" id="fig|66969.6.peg.246"/>
<dbReference type="Proteomes" id="UP000054729">
    <property type="component" value="Unassembled WGS sequence"/>
</dbReference>
<keyword evidence="5" id="KW-0472">Membrane</keyword>
<dbReference type="EMBL" id="LNZB01000006">
    <property type="protein sequence ID" value="KTD82744.1"/>
    <property type="molecule type" value="Genomic_DNA"/>
</dbReference>
<sequence>MPKKIKSARYTVIFFSIYSYVSNLLFILIDLIPQFLRQPLFYLVFKKYGKQSMIDYKCYFRYPWRISIGHQVAINRGCQFFPSMRSYEGWIIIEDNAVLGPYVKVFSAGHDYSDLTLPDTSAPVVIGKYTWIGGNSTILPGVKIGEGAIIGAGSVVARDIPAYSVAVGIPAKVIKMRECGQAPKEIADNLRS</sequence>
<comment type="similarity">
    <text evidence="1">Belongs to the transferase hexapeptide repeat family.</text>
</comment>
<comment type="caution">
    <text evidence="6">The sequence shown here is derived from an EMBL/GenBank/DDBJ whole genome shotgun (WGS) entry which is preliminary data.</text>
</comment>
<dbReference type="Pfam" id="PF00132">
    <property type="entry name" value="Hexapep"/>
    <property type="match status" value="1"/>
</dbReference>
<name>A0A0W1ANB4_9GAMM</name>
<feature type="transmembrane region" description="Helical" evidence="5">
    <location>
        <begin position="12"/>
        <end position="36"/>
    </location>
</feature>
<dbReference type="PROSITE" id="PS00101">
    <property type="entry name" value="HEXAPEP_TRANSFERASES"/>
    <property type="match status" value="1"/>
</dbReference>
<evidence type="ECO:0000256" key="1">
    <source>
        <dbReference type="ARBA" id="ARBA00007274"/>
    </source>
</evidence>
<gene>
    <name evidence="6" type="ORF">Lwal_0222</name>
</gene>
<protein>
    <submittedName>
        <fullName evidence="6">Chloramphenicol acetyltransferase</fullName>
    </submittedName>
</protein>
<dbReference type="CDD" id="cd04647">
    <property type="entry name" value="LbH_MAT_like"/>
    <property type="match status" value="1"/>
</dbReference>
<dbReference type="AlphaFoldDB" id="A0A0W1ANB4"/>
<dbReference type="GO" id="GO:0005829">
    <property type="term" value="C:cytosol"/>
    <property type="evidence" value="ECO:0007669"/>
    <property type="project" value="TreeGrafter"/>
</dbReference>
<keyword evidence="5" id="KW-0812">Transmembrane</keyword>
<dbReference type="RefSeq" id="WP_058479092.1">
    <property type="nucleotide sequence ID" value="NZ_CAAAIQ010000003.1"/>
</dbReference>
<keyword evidence="3" id="KW-0677">Repeat</keyword>
<accession>A0A0W1ANB4</accession>
<dbReference type="GO" id="GO:0008374">
    <property type="term" value="F:O-acyltransferase activity"/>
    <property type="evidence" value="ECO:0007669"/>
    <property type="project" value="TreeGrafter"/>
</dbReference>
<keyword evidence="7" id="KW-1185">Reference proteome</keyword>
<proteinExistence type="inferred from homology"/>
<dbReference type="InterPro" id="IPR011004">
    <property type="entry name" value="Trimer_LpxA-like_sf"/>
</dbReference>
<dbReference type="InterPro" id="IPR001451">
    <property type="entry name" value="Hexapep"/>
</dbReference>
<evidence type="ECO:0000256" key="3">
    <source>
        <dbReference type="ARBA" id="ARBA00022737"/>
    </source>
</evidence>
<dbReference type="SUPFAM" id="SSF51161">
    <property type="entry name" value="Trimeric LpxA-like enzymes"/>
    <property type="match status" value="1"/>
</dbReference>
<evidence type="ECO:0000313" key="7">
    <source>
        <dbReference type="Proteomes" id="UP000054729"/>
    </source>
</evidence>
<dbReference type="Gene3D" id="2.160.10.10">
    <property type="entry name" value="Hexapeptide repeat proteins"/>
    <property type="match status" value="1"/>
</dbReference>
<evidence type="ECO:0000256" key="4">
    <source>
        <dbReference type="ARBA" id="ARBA00023315"/>
    </source>
</evidence>
<keyword evidence="5" id="KW-1133">Transmembrane helix</keyword>
<dbReference type="InterPro" id="IPR051159">
    <property type="entry name" value="Hexapeptide_acetyltransf"/>
</dbReference>